<organism evidence="5 6">
    <name type="scientific">Helobdella robusta</name>
    <name type="common">Californian leech</name>
    <dbReference type="NCBI Taxonomy" id="6412"/>
    <lineage>
        <taxon>Eukaryota</taxon>
        <taxon>Metazoa</taxon>
        <taxon>Spiralia</taxon>
        <taxon>Lophotrochozoa</taxon>
        <taxon>Annelida</taxon>
        <taxon>Clitellata</taxon>
        <taxon>Hirudinea</taxon>
        <taxon>Rhynchobdellida</taxon>
        <taxon>Glossiphoniidae</taxon>
        <taxon>Helobdella</taxon>
    </lineage>
</organism>
<evidence type="ECO:0000256" key="1">
    <source>
        <dbReference type="ARBA" id="ARBA00023157"/>
    </source>
</evidence>
<reference evidence="4 6" key="2">
    <citation type="journal article" date="2013" name="Nature">
        <title>Insights into bilaterian evolution from three spiralian genomes.</title>
        <authorList>
            <person name="Simakov O."/>
            <person name="Marletaz F."/>
            <person name="Cho S.J."/>
            <person name="Edsinger-Gonzales E."/>
            <person name="Havlak P."/>
            <person name="Hellsten U."/>
            <person name="Kuo D.H."/>
            <person name="Larsson T."/>
            <person name="Lv J."/>
            <person name="Arendt D."/>
            <person name="Savage R."/>
            <person name="Osoegawa K."/>
            <person name="de Jong P."/>
            <person name="Grimwood J."/>
            <person name="Chapman J.A."/>
            <person name="Shapiro H."/>
            <person name="Aerts A."/>
            <person name="Otillar R.P."/>
            <person name="Terry A.Y."/>
            <person name="Boore J.L."/>
            <person name="Grigoriev I.V."/>
            <person name="Lindberg D.R."/>
            <person name="Seaver E.C."/>
            <person name="Weisblat D.A."/>
            <person name="Putnam N.H."/>
            <person name="Rokhsar D.S."/>
        </authorList>
    </citation>
    <scope>NUCLEOTIDE SEQUENCE</scope>
</reference>
<protein>
    <recommendedName>
        <fullName evidence="3">CUB domain-containing protein</fullName>
    </recommendedName>
</protein>
<dbReference type="RefSeq" id="XP_009011742.1">
    <property type="nucleotide sequence ID" value="XM_009013494.1"/>
</dbReference>
<keyword evidence="6" id="KW-1185">Reference proteome</keyword>
<dbReference type="Gene3D" id="2.60.120.290">
    <property type="entry name" value="Spermadhesin, CUB domain"/>
    <property type="match status" value="1"/>
</dbReference>
<keyword evidence="1" id="KW-1015">Disulfide bond</keyword>
<dbReference type="InterPro" id="IPR035914">
    <property type="entry name" value="Sperma_CUB_dom_sf"/>
</dbReference>
<sequence length="228" mass="25818">MSNFFPNFGNTEAYFQSEYCSSSPDRLVARDGSDATSPIINIYCGILNSQTITSSSTHLYLELITDELNHKQGFAALYNFVPQMSVDVRTDDVGLSKNVINHGSFMNANANVHITESFRKPHDSDDNHYHHLRDNNNNSSSSSNNNNNLLHDNKQQSYVNRNNRHSLELQQQQQNLKHDFSISTSPAKKLASWQNLNNSSLNCHHVLHAAASTWPQKYSHNQEISINI</sequence>
<dbReference type="EnsemblMetazoa" id="HelroT167753">
    <property type="protein sequence ID" value="HelroP167753"/>
    <property type="gene ID" value="HelroG167753"/>
</dbReference>
<dbReference type="CTD" id="20202065"/>
<dbReference type="SUPFAM" id="SSF49854">
    <property type="entry name" value="Spermadhesin, CUB domain"/>
    <property type="match status" value="1"/>
</dbReference>
<reference evidence="5" key="3">
    <citation type="submission" date="2015-06" db="UniProtKB">
        <authorList>
            <consortium name="EnsemblMetazoa"/>
        </authorList>
    </citation>
    <scope>IDENTIFICATION</scope>
</reference>
<evidence type="ECO:0000313" key="5">
    <source>
        <dbReference type="EnsemblMetazoa" id="HelroP167753"/>
    </source>
</evidence>
<dbReference type="EMBL" id="KB095905">
    <property type="protein sequence ID" value="ESO09928.1"/>
    <property type="molecule type" value="Genomic_DNA"/>
</dbReference>
<reference evidence="6" key="1">
    <citation type="submission" date="2012-12" db="EMBL/GenBank/DDBJ databases">
        <authorList>
            <person name="Hellsten U."/>
            <person name="Grimwood J."/>
            <person name="Chapman J.A."/>
            <person name="Shapiro H."/>
            <person name="Aerts A."/>
            <person name="Otillar R.P."/>
            <person name="Terry A.Y."/>
            <person name="Boore J.L."/>
            <person name="Simakov O."/>
            <person name="Marletaz F."/>
            <person name="Cho S.-J."/>
            <person name="Edsinger-Gonzales E."/>
            <person name="Havlak P."/>
            <person name="Kuo D.-H."/>
            <person name="Larsson T."/>
            <person name="Lv J."/>
            <person name="Arendt D."/>
            <person name="Savage R."/>
            <person name="Osoegawa K."/>
            <person name="de Jong P."/>
            <person name="Lindberg D.R."/>
            <person name="Seaver E.C."/>
            <person name="Weisblat D.A."/>
            <person name="Putnam N.H."/>
            <person name="Grigoriev I.V."/>
            <person name="Rokhsar D.S."/>
        </authorList>
    </citation>
    <scope>NUCLEOTIDE SEQUENCE</scope>
</reference>
<name>T1EZR5_HELRO</name>
<dbReference type="Pfam" id="PF00431">
    <property type="entry name" value="CUB"/>
    <property type="match status" value="1"/>
</dbReference>
<dbReference type="AlphaFoldDB" id="T1EZR5"/>
<dbReference type="STRING" id="6412.T1EZR5"/>
<dbReference type="KEGG" id="hro:HELRODRAFT_167753"/>
<dbReference type="Proteomes" id="UP000015101">
    <property type="component" value="Unassembled WGS sequence"/>
</dbReference>
<feature type="region of interest" description="Disordered" evidence="2">
    <location>
        <begin position="118"/>
        <end position="151"/>
    </location>
</feature>
<evidence type="ECO:0000259" key="3">
    <source>
        <dbReference type="Pfam" id="PF00431"/>
    </source>
</evidence>
<dbReference type="HOGENOM" id="CLU_1215918_0_0_1"/>
<feature type="compositionally biased region" description="Low complexity" evidence="2">
    <location>
        <begin position="135"/>
        <end position="148"/>
    </location>
</feature>
<dbReference type="EMBL" id="AMQM01002841">
    <property type="status" value="NOT_ANNOTATED_CDS"/>
    <property type="molecule type" value="Genomic_DNA"/>
</dbReference>
<evidence type="ECO:0000256" key="2">
    <source>
        <dbReference type="SAM" id="MobiDB-lite"/>
    </source>
</evidence>
<dbReference type="CDD" id="cd00041">
    <property type="entry name" value="CUB"/>
    <property type="match status" value="1"/>
</dbReference>
<feature type="compositionally biased region" description="Basic and acidic residues" evidence="2">
    <location>
        <begin position="118"/>
        <end position="134"/>
    </location>
</feature>
<gene>
    <name evidence="5" type="primary">20202065</name>
    <name evidence="4" type="ORF">HELRODRAFT_167753</name>
</gene>
<evidence type="ECO:0000313" key="6">
    <source>
        <dbReference type="Proteomes" id="UP000015101"/>
    </source>
</evidence>
<dbReference type="InterPro" id="IPR000859">
    <property type="entry name" value="CUB_dom"/>
</dbReference>
<evidence type="ECO:0000313" key="4">
    <source>
        <dbReference type="EMBL" id="ESO09928.1"/>
    </source>
</evidence>
<dbReference type="GeneID" id="20202065"/>
<dbReference type="InParanoid" id="T1EZR5"/>
<feature type="domain" description="CUB" evidence="3">
    <location>
        <begin position="24"/>
        <end position="78"/>
    </location>
</feature>
<proteinExistence type="predicted"/>
<accession>T1EZR5</accession>